<organism evidence="3 4">
    <name type="scientific">Amycolatopsis roodepoortensis</name>
    <dbReference type="NCBI Taxonomy" id="700274"/>
    <lineage>
        <taxon>Bacteria</taxon>
        <taxon>Bacillati</taxon>
        <taxon>Actinomycetota</taxon>
        <taxon>Actinomycetes</taxon>
        <taxon>Pseudonocardiales</taxon>
        <taxon>Pseudonocardiaceae</taxon>
        <taxon>Amycolatopsis</taxon>
    </lineage>
</organism>
<dbReference type="Pfam" id="PF00067">
    <property type="entry name" value="p450"/>
    <property type="match status" value="1"/>
</dbReference>
<keyword evidence="2" id="KW-0479">Metal-binding</keyword>
<dbReference type="PANTHER" id="PTHR46696:SF1">
    <property type="entry name" value="CYTOCHROME P450 YJIB-RELATED"/>
    <property type="match status" value="1"/>
</dbReference>
<dbReference type="InterPro" id="IPR017972">
    <property type="entry name" value="Cyt_P450_CS"/>
</dbReference>
<dbReference type="SUPFAM" id="SSF48264">
    <property type="entry name" value="Cytochrome P450"/>
    <property type="match status" value="1"/>
</dbReference>
<evidence type="ECO:0000313" key="4">
    <source>
        <dbReference type="Proteomes" id="UP000656548"/>
    </source>
</evidence>
<reference evidence="3 4" key="1">
    <citation type="submission" date="2020-10" db="EMBL/GenBank/DDBJ databases">
        <title>Sequencing the genomes of 1000 actinobacteria strains.</title>
        <authorList>
            <person name="Klenk H.-P."/>
        </authorList>
    </citation>
    <scope>NUCLEOTIDE SEQUENCE [LARGE SCALE GENOMIC DNA]</scope>
    <source>
        <strain evidence="3 4">DSM 46661</strain>
    </source>
</reference>
<keyword evidence="2" id="KW-0408">Iron</keyword>
<dbReference type="Proteomes" id="UP000656548">
    <property type="component" value="Unassembled WGS sequence"/>
</dbReference>
<evidence type="ECO:0000313" key="3">
    <source>
        <dbReference type="EMBL" id="MBE1573248.1"/>
    </source>
</evidence>
<keyword evidence="2" id="KW-0349">Heme</keyword>
<dbReference type="Gene3D" id="1.10.630.10">
    <property type="entry name" value="Cytochrome P450"/>
    <property type="match status" value="1"/>
</dbReference>
<dbReference type="PROSITE" id="PS00086">
    <property type="entry name" value="CYTOCHROME_P450"/>
    <property type="match status" value="1"/>
</dbReference>
<keyword evidence="2" id="KW-0560">Oxidoreductase</keyword>
<comment type="similarity">
    <text evidence="1 2">Belongs to the cytochrome P450 family.</text>
</comment>
<gene>
    <name evidence="3" type="ORF">H4W30_000277</name>
</gene>
<dbReference type="CDD" id="cd11029">
    <property type="entry name" value="CYP107-like"/>
    <property type="match status" value="1"/>
</dbReference>
<name>A0ABR9KY05_9PSEU</name>
<dbReference type="InterPro" id="IPR002397">
    <property type="entry name" value="Cyt_P450_B"/>
</dbReference>
<sequence>MGEPKNLAEDLVQEPHRVSALLREEGPARKVRMPRGLDVWIVTGYAEARAVLSDSRVGKDPAAIRRLFERDGFESAADSAVRALGGHMLNSDPPDHTRLRKLVNQAFTSRTVSRLRPRIEQITAELLDGIGDAERVDLLPAFAVPLPIRVICELLGVHAGDQPAFATWSNTMVAWSTPEELQAAAAKMHAYLVDLIEEKRAEPAEDLLSGLIHASDEGDSLSADELLAMAFLLLVAGFETTVNLIANSVFALLREPDQLAALRADPALLPGAIEEFLRYDGAIHLATIRFTREPVPVGDVEIPAGEFVLVSLLGANRDAGRFEDPHRLDVTRTAAGHLAFGHGIHYCVGAPLARLEAEIALRGLLERFPALSLDAEPETLRWRESTLVHGLETLPVRLR</sequence>
<evidence type="ECO:0000256" key="2">
    <source>
        <dbReference type="RuleBase" id="RU000461"/>
    </source>
</evidence>
<dbReference type="InterPro" id="IPR001128">
    <property type="entry name" value="Cyt_P450"/>
</dbReference>
<accession>A0ABR9KY05</accession>
<dbReference type="PRINTS" id="PR00359">
    <property type="entry name" value="BP450"/>
</dbReference>
<comment type="caution">
    <text evidence="3">The sequence shown here is derived from an EMBL/GenBank/DDBJ whole genome shotgun (WGS) entry which is preliminary data.</text>
</comment>
<proteinExistence type="inferred from homology"/>
<dbReference type="InterPro" id="IPR036396">
    <property type="entry name" value="Cyt_P450_sf"/>
</dbReference>
<keyword evidence="4" id="KW-1185">Reference proteome</keyword>
<evidence type="ECO:0000256" key="1">
    <source>
        <dbReference type="ARBA" id="ARBA00010617"/>
    </source>
</evidence>
<keyword evidence="2" id="KW-0503">Monooxygenase</keyword>
<dbReference type="EMBL" id="JADBEJ010000001">
    <property type="protein sequence ID" value="MBE1573248.1"/>
    <property type="molecule type" value="Genomic_DNA"/>
</dbReference>
<dbReference type="PANTHER" id="PTHR46696">
    <property type="entry name" value="P450, PUTATIVE (EUROFUNG)-RELATED"/>
    <property type="match status" value="1"/>
</dbReference>
<protein>
    <submittedName>
        <fullName evidence="3">Cytochrome P450</fullName>
    </submittedName>
</protein>
<dbReference type="RefSeq" id="WP_192741109.1">
    <property type="nucleotide sequence ID" value="NZ_JADBEJ010000001.1"/>
</dbReference>